<dbReference type="Gene3D" id="1.10.287.130">
    <property type="match status" value="1"/>
</dbReference>
<dbReference type="Pfam" id="PF00672">
    <property type="entry name" value="HAMP"/>
    <property type="match status" value="1"/>
</dbReference>
<evidence type="ECO:0000259" key="13">
    <source>
        <dbReference type="PROSITE" id="PS50109"/>
    </source>
</evidence>
<dbReference type="Pfam" id="PF00512">
    <property type="entry name" value="HisKA"/>
    <property type="match status" value="1"/>
</dbReference>
<dbReference type="InterPro" id="IPR036097">
    <property type="entry name" value="HisK_dim/P_sf"/>
</dbReference>
<keyword evidence="8 15" id="KW-0418">Kinase</keyword>
<dbReference type="GO" id="GO:0005524">
    <property type="term" value="F:ATP binding"/>
    <property type="evidence" value="ECO:0007669"/>
    <property type="project" value="UniProtKB-KW"/>
</dbReference>
<gene>
    <name evidence="15" type="ordered locus">MGMSRv2__2736</name>
</gene>
<evidence type="ECO:0000256" key="9">
    <source>
        <dbReference type="ARBA" id="ARBA00022989"/>
    </source>
</evidence>
<feature type="transmembrane region" description="Helical" evidence="12">
    <location>
        <begin position="15"/>
        <end position="37"/>
    </location>
</feature>
<dbReference type="InterPro" id="IPR005467">
    <property type="entry name" value="His_kinase_dom"/>
</dbReference>
<dbReference type="InterPro" id="IPR003661">
    <property type="entry name" value="HisK_dim/P_dom"/>
</dbReference>
<keyword evidence="5" id="KW-0597">Phosphoprotein</keyword>
<dbReference type="GO" id="GO:0000155">
    <property type="term" value="F:phosphorelay sensor kinase activity"/>
    <property type="evidence" value="ECO:0007669"/>
    <property type="project" value="InterPro"/>
</dbReference>
<evidence type="ECO:0000256" key="6">
    <source>
        <dbReference type="ARBA" id="ARBA00022679"/>
    </source>
</evidence>
<dbReference type="Gene3D" id="3.30.450.20">
    <property type="entry name" value="PAS domain"/>
    <property type="match status" value="1"/>
</dbReference>
<dbReference type="InterPro" id="IPR003594">
    <property type="entry name" value="HATPase_dom"/>
</dbReference>
<dbReference type="Proteomes" id="UP000018922">
    <property type="component" value="Chromosome I"/>
</dbReference>
<sequence length="670" mass="72900">MIAGNIDKPLRSLRAALLVPAVALNLLAGLGAAVLAFGNARDSVTLLSSHLHREIAQRVVQKLDSFLSRPPRLLLTHAATLETGQIPFDDPVALRRYFARQISIHDGINSHYLGWPQGGMVGAGTEDGKTYITGTNGPEAGEWRKSWVGPDSTAVGTISALPTFDARQRPWFKRAQEAHGVVWSDIYILFTGQDMALTASMAIRDDQNTLRGVIATDTFLSRIGEFLREIHQNQPGLTFIVDDSEQLVASSSPEPPFIPAAGTTPARRITAATSGNAVMEAAMAALSAQSSGQYMITVAGNRHAIVVQPYVGAPGLSWRVLVAVPEDTYLGSLDAANLRTMLLIAATLCLTAGLGLWLAHGLNRSITAIGAGAQAISEGQLEHRVAVPTVAELAELAHSFNRMADALQQARNEQARHMAEITRAEGDLRHKNEELERSNAELEYFAYVASHDLREPLRNVTSYSTLLGKRLEGRISDDEKEFLGFIHDGGLRMDALVRDLLDFARVGRHGESMAETDFAEVIETARINLRVQMQECGGTITVTTALPVLRAYRRDMVSLIQNLLANALKYRQSDVAPAITVACRRDEEGWHFTITDNGIGLVPGLDYEERIFRLFQRLHQRDQFGGGTGVGLAICKKVVERHGGCIWVTSPGPNQGATLHFSLPDPPPAD</sequence>
<feature type="coiled-coil region" evidence="11">
    <location>
        <begin position="393"/>
        <end position="441"/>
    </location>
</feature>
<dbReference type="SUPFAM" id="SSF47384">
    <property type="entry name" value="Homodimeric domain of signal transducing histidine kinase"/>
    <property type="match status" value="1"/>
</dbReference>
<dbReference type="SMART" id="SM00304">
    <property type="entry name" value="HAMP"/>
    <property type="match status" value="1"/>
</dbReference>
<dbReference type="Gene3D" id="3.30.565.10">
    <property type="entry name" value="Histidine kinase-like ATPase, C-terminal domain"/>
    <property type="match status" value="1"/>
</dbReference>
<evidence type="ECO:0000256" key="10">
    <source>
        <dbReference type="ARBA" id="ARBA00023136"/>
    </source>
</evidence>
<feature type="domain" description="Histidine kinase" evidence="13">
    <location>
        <begin position="448"/>
        <end position="667"/>
    </location>
</feature>
<evidence type="ECO:0000256" key="2">
    <source>
        <dbReference type="ARBA" id="ARBA00004651"/>
    </source>
</evidence>
<dbReference type="HOGENOM" id="CLU_409816_0_0_5"/>
<dbReference type="GO" id="GO:0030295">
    <property type="term" value="F:protein kinase activator activity"/>
    <property type="evidence" value="ECO:0007669"/>
    <property type="project" value="TreeGrafter"/>
</dbReference>
<dbReference type="Gene3D" id="6.10.340.10">
    <property type="match status" value="1"/>
</dbReference>
<dbReference type="PRINTS" id="PR00344">
    <property type="entry name" value="BCTRLSENSOR"/>
</dbReference>
<protein>
    <recommendedName>
        <fullName evidence="3">histidine kinase</fullName>
        <ecNumber evidence="3">2.7.13.3</ecNumber>
    </recommendedName>
</protein>
<dbReference type="Pfam" id="PF02518">
    <property type="entry name" value="HATPase_c"/>
    <property type="match status" value="1"/>
</dbReference>
<feature type="domain" description="HAMP" evidence="14">
    <location>
        <begin position="360"/>
        <end position="412"/>
    </location>
</feature>
<evidence type="ECO:0000256" key="12">
    <source>
        <dbReference type="SAM" id="Phobius"/>
    </source>
</evidence>
<organism evidence="15 16">
    <name type="scientific">Magnetospirillum gryphiswaldense (strain DSM 6361 / JCM 21280 / NBRC 15271 / MSR-1)</name>
    <dbReference type="NCBI Taxonomy" id="431944"/>
    <lineage>
        <taxon>Bacteria</taxon>
        <taxon>Pseudomonadati</taxon>
        <taxon>Pseudomonadota</taxon>
        <taxon>Alphaproteobacteria</taxon>
        <taxon>Rhodospirillales</taxon>
        <taxon>Rhodospirillaceae</taxon>
        <taxon>Magnetospirillum</taxon>
    </lineage>
</organism>
<name>V6F6M1_MAGGM</name>
<dbReference type="InterPro" id="IPR004358">
    <property type="entry name" value="Sig_transdc_His_kin-like_C"/>
</dbReference>
<dbReference type="Pfam" id="PF02743">
    <property type="entry name" value="dCache_1"/>
    <property type="match status" value="1"/>
</dbReference>
<dbReference type="SUPFAM" id="SSF55874">
    <property type="entry name" value="ATPase domain of HSP90 chaperone/DNA topoisomerase II/histidine kinase"/>
    <property type="match status" value="1"/>
</dbReference>
<dbReference type="AlphaFoldDB" id="V6F6M1"/>
<keyword evidence="6" id="KW-0808">Transferase</keyword>
<dbReference type="InterPro" id="IPR050351">
    <property type="entry name" value="BphY/WalK/GraS-like"/>
</dbReference>
<evidence type="ECO:0000256" key="1">
    <source>
        <dbReference type="ARBA" id="ARBA00000085"/>
    </source>
</evidence>
<dbReference type="PANTHER" id="PTHR42878">
    <property type="entry name" value="TWO-COMPONENT HISTIDINE KINASE"/>
    <property type="match status" value="1"/>
</dbReference>
<keyword evidence="4" id="KW-1003">Cell membrane</keyword>
<dbReference type="EC" id="2.7.13.3" evidence="3"/>
<evidence type="ECO:0000256" key="3">
    <source>
        <dbReference type="ARBA" id="ARBA00012438"/>
    </source>
</evidence>
<proteinExistence type="predicted"/>
<evidence type="ECO:0000256" key="8">
    <source>
        <dbReference type="ARBA" id="ARBA00022777"/>
    </source>
</evidence>
<dbReference type="InterPro" id="IPR003660">
    <property type="entry name" value="HAMP_dom"/>
</dbReference>
<evidence type="ECO:0000256" key="4">
    <source>
        <dbReference type="ARBA" id="ARBA00022475"/>
    </source>
</evidence>
<keyword evidence="11" id="KW-0175">Coiled coil</keyword>
<dbReference type="InterPro" id="IPR036890">
    <property type="entry name" value="HATPase_C_sf"/>
</dbReference>
<dbReference type="GO" id="GO:0005886">
    <property type="term" value="C:plasma membrane"/>
    <property type="evidence" value="ECO:0007669"/>
    <property type="project" value="UniProtKB-SubCell"/>
</dbReference>
<dbReference type="InterPro" id="IPR033479">
    <property type="entry name" value="dCache_1"/>
</dbReference>
<dbReference type="SUPFAM" id="SSF158472">
    <property type="entry name" value="HAMP domain-like"/>
    <property type="match status" value="1"/>
</dbReference>
<dbReference type="SMART" id="SM00387">
    <property type="entry name" value="HATPase_c"/>
    <property type="match status" value="1"/>
</dbReference>
<dbReference type="InterPro" id="IPR029151">
    <property type="entry name" value="Sensor-like_sf"/>
</dbReference>
<dbReference type="PANTHER" id="PTHR42878:SF15">
    <property type="entry name" value="BACTERIOPHYTOCHROME"/>
    <property type="match status" value="1"/>
</dbReference>
<dbReference type="SUPFAM" id="SSF103190">
    <property type="entry name" value="Sensory domain-like"/>
    <property type="match status" value="1"/>
</dbReference>
<dbReference type="CDD" id="cd06225">
    <property type="entry name" value="HAMP"/>
    <property type="match status" value="1"/>
</dbReference>
<dbReference type="CDD" id="cd00082">
    <property type="entry name" value="HisKA"/>
    <property type="match status" value="1"/>
</dbReference>
<keyword evidence="16" id="KW-1185">Reference proteome</keyword>
<keyword evidence="10 12" id="KW-0472">Membrane</keyword>
<evidence type="ECO:0000259" key="14">
    <source>
        <dbReference type="PROSITE" id="PS50885"/>
    </source>
</evidence>
<dbReference type="STRING" id="1430440.MGMSRv2__2736"/>
<dbReference type="GO" id="GO:0007234">
    <property type="term" value="P:osmosensory signaling via phosphorelay pathway"/>
    <property type="evidence" value="ECO:0007669"/>
    <property type="project" value="TreeGrafter"/>
</dbReference>
<keyword evidence="15" id="KW-0547">Nucleotide-binding</keyword>
<evidence type="ECO:0000256" key="7">
    <source>
        <dbReference type="ARBA" id="ARBA00022692"/>
    </source>
</evidence>
<evidence type="ECO:0000313" key="15">
    <source>
        <dbReference type="EMBL" id="CDK99951.1"/>
    </source>
</evidence>
<keyword evidence="9 12" id="KW-1133">Transmembrane helix</keyword>
<keyword evidence="7 12" id="KW-0812">Transmembrane</keyword>
<dbReference type="SMART" id="SM00388">
    <property type="entry name" value="HisKA"/>
    <property type="match status" value="1"/>
</dbReference>
<dbReference type="PROSITE" id="PS50109">
    <property type="entry name" value="HIS_KIN"/>
    <property type="match status" value="1"/>
</dbReference>
<dbReference type="PROSITE" id="PS50885">
    <property type="entry name" value="HAMP"/>
    <property type="match status" value="1"/>
</dbReference>
<dbReference type="eggNOG" id="COG5002">
    <property type="taxonomic scope" value="Bacteria"/>
</dbReference>
<accession>V6F6M1</accession>
<evidence type="ECO:0000313" key="16">
    <source>
        <dbReference type="Proteomes" id="UP000018922"/>
    </source>
</evidence>
<dbReference type="KEGG" id="mgy:MGMSRv2__2736"/>
<dbReference type="GO" id="GO:0000156">
    <property type="term" value="F:phosphorelay response regulator activity"/>
    <property type="evidence" value="ECO:0007669"/>
    <property type="project" value="TreeGrafter"/>
</dbReference>
<dbReference type="CDD" id="cd12913">
    <property type="entry name" value="PDC1_MCP_like"/>
    <property type="match status" value="1"/>
</dbReference>
<reference evidence="15 16" key="1">
    <citation type="journal article" date="2014" name="Genome Announc.">
        <title>Complete genome sequence of Magnetospirillum gryphiswaldense MSR-1.</title>
        <authorList>
            <person name="Wang X."/>
            <person name="Wang Q."/>
            <person name="Zhang W."/>
            <person name="Wang Y."/>
            <person name="Li L."/>
            <person name="Wen T."/>
            <person name="Zhang T."/>
            <person name="Zhang Y."/>
            <person name="Xu J."/>
            <person name="Hu J."/>
            <person name="Li S."/>
            <person name="Liu L."/>
            <person name="Liu J."/>
            <person name="Jiang W."/>
            <person name="Tian J."/>
            <person name="Li Y."/>
            <person name="Schuler D."/>
            <person name="Wang L."/>
            <person name="Li J."/>
        </authorList>
    </citation>
    <scope>NUCLEOTIDE SEQUENCE [LARGE SCALE GENOMIC DNA]</scope>
    <source>
        <strain evidence="16">DSM 6361 / JCM 21280 / NBRC 15271 / MSR-1</strain>
    </source>
</reference>
<comment type="catalytic activity">
    <reaction evidence="1">
        <text>ATP + protein L-histidine = ADP + protein N-phospho-L-histidine.</text>
        <dbReference type="EC" id="2.7.13.3"/>
    </reaction>
</comment>
<dbReference type="EMBL" id="HG794546">
    <property type="protein sequence ID" value="CDK99951.1"/>
    <property type="molecule type" value="Genomic_DNA"/>
</dbReference>
<keyword evidence="15" id="KW-0067">ATP-binding</keyword>
<comment type="subcellular location">
    <subcellularLocation>
        <location evidence="2">Cell membrane</location>
        <topology evidence="2">Multi-pass membrane protein</topology>
    </subcellularLocation>
</comment>
<evidence type="ECO:0000256" key="5">
    <source>
        <dbReference type="ARBA" id="ARBA00022553"/>
    </source>
</evidence>
<evidence type="ECO:0000256" key="11">
    <source>
        <dbReference type="SAM" id="Coils"/>
    </source>
</evidence>